<dbReference type="AlphaFoldDB" id="A0A336USW1"/>
<keyword evidence="16" id="KW-0150">Chloroplast</keyword>
<dbReference type="GO" id="GO:0019253">
    <property type="term" value="P:reductive pentose-phosphate cycle"/>
    <property type="evidence" value="ECO:0007669"/>
    <property type="project" value="UniProtKB-UniRule"/>
</dbReference>
<keyword evidence="16" id="KW-0601">Photorespiration</keyword>
<reference evidence="19" key="1">
    <citation type="journal article" date="2016" name="Sci. Rep.">
        <title>Mitogenomes from type specimens, a genotyping tool for morphologically simple species: ten genomes of agar-producing red algae.</title>
        <authorList>
            <person name="Boo G.H."/>
            <person name="Hughey J.R."/>
            <person name="Miller K.A."/>
            <person name="Boo S.M."/>
        </authorList>
    </citation>
    <scope>NUCLEOTIDE SEQUENCE</scope>
</reference>
<keyword evidence="5 15" id="KW-0113">Calvin cycle</keyword>
<dbReference type="EMBL" id="KX423477">
    <property type="protein sequence ID" value="AOX24099.1"/>
    <property type="molecule type" value="Genomic_DNA"/>
</dbReference>
<comment type="cofactor">
    <cofactor evidence="15 16">
        <name>Mg(2+)</name>
        <dbReference type="ChEBI" id="CHEBI:18420"/>
    </cofactor>
    <text evidence="15 16">Binds 1 Mg(2+) ion per subunit.</text>
</comment>
<reference evidence="19" key="2">
    <citation type="submission" date="2016-06" db="EMBL/GenBank/DDBJ databases">
        <authorList>
            <person name="Kjaerup R.B."/>
            <person name="Dalgaard T.S."/>
            <person name="Juul-Madsen H.R."/>
        </authorList>
    </citation>
    <scope>NUCLEOTIDE SEQUENCE</scope>
</reference>
<organism evidence="19">
    <name type="scientific">Gelidium isabelae</name>
    <dbReference type="NCBI Taxonomy" id="240213"/>
    <lineage>
        <taxon>Eukaryota</taxon>
        <taxon>Rhodophyta</taxon>
        <taxon>Florideophyceae</taxon>
        <taxon>Rhodymeniophycidae</taxon>
        <taxon>Gelidiales</taxon>
        <taxon>Gelidiaceae</taxon>
        <taxon>Gelidium</taxon>
    </lineage>
</organism>
<comment type="similarity">
    <text evidence="1 15">Belongs to the RuBisCO large chain family. Type I subfamily.</text>
</comment>
<feature type="domain" description="Ribulose bisphosphate carboxylase large subunit C-terminal" evidence="17">
    <location>
        <begin position="158"/>
        <end position="465"/>
    </location>
</feature>
<accession>A0A336USW1</accession>
<keyword evidence="7 15" id="KW-0479">Metal-binding</keyword>
<evidence type="ECO:0000256" key="15">
    <source>
        <dbReference type="HAMAP-Rule" id="MF_01338"/>
    </source>
</evidence>
<dbReference type="Pfam" id="PF02788">
    <property type="entry name" value="RuBisCO_large_N"/>
    <property type="match status" value="1"/>
</dbReference>
<keyword evidence="8 15" id="KW-0460">Magnesium</keyword>
<evidence type="ECO:0000313" key="19">
    <source>
        <dbReference type="EMBL" id="AOX24099.1"/>
    </source>
</evidence>
<evidence type="ECO:0000256" key="6">
    <source>
        <dbReference type="ARBA" id="ARBA00022640"/>
    </source>
</evidence>
<dbReference type="Gene3D" id="3.20.20.110">
    <property type="entry name" value="Ribulose bisphosphate carboxylase, large subunit, C-terminal domain"/>
    <property type="match status" value="1"/>
</dbReference>
<comment type="catalytic activity">
    <reaction evidence="14 15 16">
        <text>2 (2R)-3-phosphoglycerate + 2 H(+) = D-ribulose 1,5-bisphosphate + CO2 + H2O</text>
        <dbReference type="Rhea" id="RHEA:23124"/>
        <dbReference type="ChEBI" id="CHEBI:15377"/>
        <dbReference type="ChEBI" id="CHEBI:15378"/>
        <dbReference type="ChEBI" id="CHEBI:16526"/>
        <dbReference type="ChEBI" id="CHEBI:57870"/>
        <dbReference type="ChEBI" id="CHEBI:58272"/>
        <dbReference type="EC" id="4.1.1.39"/>
    </reaction>
</comment>
<evidence type="ECO:0000256" key="2">
    <source>
        <dbReference type="ARBA" id="ARBA00011371"/>
    </source>
</evidence>
<evidence type="ECO:0000256" key="14">
    <source>
        <dbReference type="ARBA" id="ARBA00049469"/>
    </source>
</evidence>
<dbReference type="PANTHER" id="PTHR42704">
    <property type="entry name" value="RIBULOSE BISPHOSPHATE CARBOXYLASE"/>
    <property type="match status" value="1"/>
</dbReference>
<dbReference type="InterPro" id="IPR020878">
    <property type="entry name" value="RuBisCo_large_chain_AS"/>
</dbReference>
<comment type="subunit">
    <text evidence="2 15 16">Heterohexadecamer of 8 large chains and 8 small chains.</text>
</comment>
<dbReference type="InterPro" id="IPR000685">
    <property type="entry name" value="RuBisCO_lsu_C"/>
</dbReference>
<evidence type="ECO:0000256" key="13">
    <source>
        <dbReference type="ARBA" id="ARBA00048059"/>
    </source>
</evidence>
<dbReference type="SUPFAM" id="SSF51649">
    <property type="entry name" value="RuBisCo, C-terminal domain"/>
    <property type="match status" value="1"/>
</dbReference>
<evidence type="ECO:0000256" key="9">
    <source>
        <dbReference type="ARBA" id="ARBA00023002"/>
    </source>
</evidence>
<evidence type="ECO:0000259" key="17">
    <source>
        <dbReference type="Pfam" id="PF00016"/>
    </source>
</evidence>
<feature type="binding site" evidence="15">
    <location>
        <position position="330"/>
    </location>
    <ligand>
        <name>substrate</name>
    </ligand>
</feature>
<evidence type="ECO:0000256" key="8">
    <source>
        <dbReference type="ARBA" id="ARBA00022842"/>
    </source>
</evidence>
<feature type="binding site" evidence="15">
    <location>
        <position position="298"/>
    </location>
    <ligand>
        <name>substrate</name>
    </ligand>
</feature>
<dbReference type="SFLD" id="SFLDG01052">
    <property type="entry name" value="RuBisCO"/>
    <property type="match status" value="1"/>
</dbReference>
<feature type="binding site" description="via carbamate group" evidence="15">
    <location>
        <position position="205"/>
    </location>
    <ligand>
        <name>Mg(2+)</name>
        <dbReference type="ChEBI" id="CHEBI:18420"/>
    </ligand>
</feature>
<keyword evidence="9 15" id="KW-0560">Oxidoreductase</keyword>
<comment type="caution">
    <text evidence="15">Lacks conserved residue(s) required for the propagation of feature annotation.</text>
</comment>
<evidence type="ECO:0000256" key="5">
    <source>
        <dbReference type="ARBA" id="ARBA00022567"/>
    </source>
</evidence>
<evidence type="ECO:0000256" key="12">
    <source>
        <dbReference type="ARBA" id="ARBA00023300"/>
    </source>
</evidence>
<feature type="binding site" evidence="15">
    <location>
        <position position="208"/>
    </location>
    <ligand>
        <name>Mg(2+)</name>
        <dbReference type="ChEBI" id="CHEBI:18420"/>
    </ligand>
</feature>
<feature type="domain" description="Ribulose bisphosphate carboxylase large subunit ferrodoxin-like N-terminal" evidence="18">
    <location>
        <begin position="28"/>
        <end position="148"/>
    </location>
</feature>
<comment type="miscellaneous">
    <text evidence="15">The basic functional RuBisCO is composed of a large chain homodimer in a 'head-to-tail' conformation. In form I RuBisCO this homodimer is arranged in a barrel-like tetramer with the small subunits forming a tetrameric 'cap' on each end of the 'barrel'.</text>
</comment>
<evidence type="ECO:0000256" key="3">
    <source>
        <dbReference type="ARBA" id="ARBA00012287"/>
    </source>
</evidence>
<dbReference type="NCBIfam" id="NF003252">
    <property type="entry name" value="PRK04208.1"/>
    <property type="match status" value="1"/>
</dbReference>
<dbReference type="SFLD" id="SFLDG00301">
    <property type="entry name" value="RuBisCO-like_proteins"/>
    <property type="match status" value="1"/>
</dbReference>
<keyword evidence="6 19" id="KW-0934">Plastid</keyword>
<feature type="active site" description="Proton acceptor" evidence="15">
    <location>
        <position position="179"/>
    </location>
</feature>
<dbReference type="InterPro" id="IPR017443">
    <property type="entry name" value="RuBisCO_lsu_fd_N"/>
</dbReference>
<feature type="active site" description="Proton acceptor" evidence="15">
    <location>
        <position position="297"/>
    </location>
</feature>
<dbReference type="HAMAP" id="MF_01338">
    <property type="entry name" value="RuBisCO_L_type1"/>
    <property type="match status" value="1"/>
</dbReference>
<keyword evidence="12 15" id="KW-0120">Carbon dioxide fixation</keyword>
<evidence type="ECO:0000256" key="1">
    <source>
        <dbReference type="ARBA" id="ARBA00006204"/>
    </source>
</evidence>
<dbReference type="GO" id="GO:0000287">
    <property type="term" value="F:magnesium ion binding"/>
    <property type="evidence" value="ECO:0007669"/>
    <property type="project" value="UniProtKB-UniRule"/>
</dbReference>
<dbReference type="SFLD" id="SFLDS00014">
    <property type="entry name" value="RuBisCO"/>
    <property type="match status" value="1"/>
</dbReference>
<proteinExistence type="inferred from homology"/>
<keyword evidence="10 15" id="KW-0503">Monooxygenase</keyword>
<dbReference type="CDD" id="cd08212">
    <property type="entry name" value="RuBisCO_large_I"/>
    <property type="match status" value="1"/>
</dbReference>
<evidence type="ECO:0000256" key="7">
    <source>
        <dbReference type="ARBA" id="ARBA00022723"/>
    </source>
</evidence>
<keyword evidence="11 15" id="KW-0456">Lyase</keyword>
<dbReference type="Gene3D" id="3.30.70.150">
    <property type="entry name" value="RuBisCO large subunit, N-terminal domain"/>
    <property type="match status" value="1"/>
</dbReference>
<evidence type="ECO:0000256" key="4">
    <source>
        <dbReference type="ARBA" id="ARBA00017725"/>
    </source>
</evidence>
<dbReference type="InterPro" id="IPR036376">
    <property type="entry name" value="RuBisCO_lsu_C_sf"/>
</dbReference>
<geneLocation type="plastid" evidence="19"/>
<sequence>MSQSVEERTRIKNQRYESGVIPYAKMGYWDPNYAIKETDVLALFRITPQPGVDPVEASAAVAGESSTATWTVVWTDLLTACDLYRAKAYKVEKVPNSDDQFFAWISYDIDLFEEGSIANLTASIIGNVFGFKAVKALRLEDMRIPVAYLKTFQGPATGIIVERERMDKFGRPFLGATVKPKLGLSGKNYGRVVYEGLKGGLDFLKDDENINSQPFMRWKERFLYSMEGVNRSIAATGEIKGHYMNVTAATMEDMYERAEFAKQLGTVIVMIDLVIGYTAIQTMAIWARKNDMILHLHRAGNSTYSRQKNHGMNFRVICKWMRMAGVDHIHAGTVVGKLEGDPLMIQGFYNTLLMSHLDQDLVKGIFFEQDWASLRKVTPVASGGIHCGQMHQLLDYLGDDVVLQFGGGTIGHPDGIQAGATANRVALEAMVIARNEGRDYVKEGPQILRDAAKTCGPLQTALDLWKDISFNYTSTDTADFVETPTANV</sequence>
<protein>
    <recommendedName>
        <fullName evidence="4 15">Ribulose bisphosphate carboxylase large chain</fullName>
        <shortName evidence="15">RuBisCO large subunit</shortName>
        <ecNumber evidence="3 15">4.1.1.39</ecNumber>
    </recommendedName>
</protein>
<feature type="site" description="Transition state stabilizer" evidence="15">
    <location>
        <position position="337"/>
    </location>
</feature>
<comment type="subcellular location">
    <subcellularLocation>
        <location evidence="16">Plastid</location>
        <location evidence="16">Chloroplast</location>
    </subcellularLocation>
</comment>
<comment type="catalytic activity">
    <reaction evidence="13 15 16">
        <text>D-ribulose 1,5-bisphosphate + O2 = 2-phosphoglycolate + (2R)-3-phosphoglycerate + 2 H(+)</text>
        <dbReference type="Rhea" id="RHEA:36631"/>
        <dbReference type="ChEBI" id="CHEBI:15378"/>
        <dbReference type="ChEBI" id="CHEBI:15379"/>
        <dbReference type="ChEBI" id="CHEBI:57870"/>
        <dbReference type="ChEBI" id="CHEBI:58033"/>
        <dbReference type="ChEBI" id="CHEBI:58272"/>
    </reaction>
</comment>
<feature type="modified residue" description="N6-carboxylysine" evidence="15">
    <location>
        <position position="205"/>
    </location>
</feature>
<dbReference type="SUPFAM" id="SSF54966">
    <property type="entry name" value="RuBisCO, large subunit, small (N-terminal) domain"/>
    <property type="match status" value="1"/>
</dbReference>
<dbReference type="EC" id="4.1.1.39" evidence="3 15"/>
<dbReference type="InterPro" id="IPR036422">
    <property type="entry name" value="RuBisCO_lsu_N_sf"/>
</dbReference>
<feature type="binding site" evidence="15">
    <location>
        <position position="382"/>
    </location>
    <ligand>
        <name>substrate</name>
    </ligand>
</feature>
<feature type="binding site" evidence="15">
    <location>
        <position position="181"/>
    </location>
    <ligand>
        <name>substrate</name>
    </ligand>
</feature>
<comment type="function">
    <text evidence="15">RuBisCO catalyzes two reactions: the carboxylation of D-ribulose 1,5-bisphosphate, the primary event in carbon dioxide fixation, as well as the oxidative fragmentation of the pentose substrate. Both reactions occur simultaneously and in competition at the same active site.</text>
</comment>
<evidence type="ECO:0000256" key="11">
    <source>
        <dbReference type="ARBA" id="ARBA00023239"/>
    </source>
</evidence>
<gene>
    <name evidence="19" type="primary">rbcL</name>
    <name evidence="15" type="synonym">cbbL</name>
</gene>
<dbReference type="PROSITE" id="PS00157">
    <property type="entry name" value="RUBISCO_LARGE"/>
    <property type="match status" value="1"/>
</dbReference>
<dbReference type="GO" id="GO:0004497">
    <property type="term" value="F:monooxygenase activity"/>
    <property type="evidence" value="ECO:0007669"/>
    <property type="project" value="UniProtKB-KW"/>
</dbReference>
<feature type="binding site" evidence="15">
    <location>
        <position position="177"/>
    </location>
    <ligand>
        <name>substrate</name>
    </ligand>
</feature>
<dbReference type="PANTHER" id="PTHR42704:SF17">
    <property type="entry name" value="RIBULOSE BISPHOSPHATE CARBOXYLASE LARGE CHAIN"/>
    <property type="match status" value="1"/>
</dbReference>
<dbReference type="InterPro" id="IPR033966">
    <property type="entry name" value="RuBisCO"/>
</dbReference>
<dbReference type="GO" id="GO:0009507">
    <property type="term" value="C:chloroplast"/>
    <property type="evidence" value="ECO:0007669"/>
    <property type="project" value="UniProtKB-SubCell"/>
</dbReference>
<feature type="binding site" description="in homodimeric partner" evidence="15">
    <location>
        <position position="127"/>
    </location>
    <ligand>
        <name>substrate</name>
    </ligand>
</feature>
<evidence type="ECO:0000256" key="10">
    <source>
        <dbReference type="ARBA" id="ARBA00023033"/>
    </source>
</evidence>
<dbReference type="InterPro" id="IPR020888">
    <property type="entry name" value="RuBisCO_lsuI"/>
</dbReference>
<dbReference type="GO" id="GO:0016984">
    <property type="term" value="F:ribulose-bisphosphate carboxylase activity"/>
    <property type="evidence" value="ECO:0007669"/>
    <property type="project" value="UniProtKB-UniRule"/>
</dbReference>
<dbReference type="Pfam" id="PF00016">
    <property type="entry name" value="RuBisCO_large"/>
    <property type="match status" value="1"/>
</dbReference>
<evidence type="ECO:0000256" key="16">
    <source>
        <dbReference type="RuleBase" id="RU000302"/>
    </source>
</evidence>
<evidence type="ECO:0000259" key="18">
    <source>
        <dbReference type="Pfam" id="PF02788"/>
    </source>
</evidence>
<name>A0A336USW1_9FLOR</name>
<keyword evidence="16" id="KW-0602">Photosynthesis</keyword>
<feature type="binding site" evidence="15">
    <location>
        <position position="207"/>
    </location>
    <ligand>
        <name>Mg(2+)</name>
        <dbReference type="ChEBI" id="CHEBI:18420"/>
    </ligand>
</feature>